<comment type="caution">
    <text evidence="3">The sequence shown here is derived from an EMBL/GenBank/DDBJ whole genome shotgun (WGS) entry which is preliminary data.</text>
</comment>
<dbReference type="Pfam" id="PF08021">
    <property type="entry name" value="FAD_binding_9"/>
    <property type="match status" value="1"/>
</dbReference>
<dbReference type="PANTHER" id="PTHR30157:SF0">
    <property type="entry name" value="NADPH-DEPENDENT FERRIC-CHELATE REDUCTASE"/>
    <property type="match status" value="1"/>
</dbReference>
<feature type="compositionally biased region" description="Low complexity" evidence="1">
    <location>
        <begin position="274"/>
        <end position="290"/>
    </location>
</feature>
<dbReference type="CDD" id="cd06193">
    <property type="entry name" value="siderophore_interacting"/>
    <property type="match status" value="1"/>
</dbReference>
<dbReference type="GO" id="GO:0016491">
    <property type="term" value="F:oxidoreductase activity"/>
    <property type="evidence" value="ECO:0007669"/>
    <property type="project" value="InterPro"/>
</dbReference>
<dbReference type="Gene3D" id="3.40.50.80">
    <property type="entry name" value="Nucleotide-binding domain of ferredoxin-NADP reductase (FNR) module"/>
    <property type="match status" value="1"/>
</dbReference>
<dbReference type="InterPro" id="IPR017927">
    <property type="entry name" value="FAD-bd_FR_type"/>
</dbReference>
<dbReference type="AlphaFoldDB" id="A0A5D4IY45"/>
<feature type="compositionally biased region" description="Basic and acidic residues" evidence="1">
    <location>
        <begin position="291"/>
        <end position="304"/>
    </location>
</feature>
<organism evidence="3 4">
    <name type="scientific">Streptomyces parvus</name>
    <dbReference type="NCBI Taxonomy" id="66428"/>
    <lineage>
        <taxon>Bacteria</taxon>
        <taxon>Bacillati</taxon>
        <taxon>Actinomycetota</taxon>
        <taxon>Actinomycetes</taxon>
        <taxon>Kitasatosporales</taxon>
        <taxon>Streptomycetaceae</taxon>
        <taxon>Streptomyces</taxon>
    </lineage>
</organism>
<dbReference type="InterPro" id="IPR039261">
    <property type="entry name" value="FNR_nucleotide-bd"/>
</dbReference>
<dbReference type="InterPro" id="IPR013113">
    <property type="entry name" value="SIP_FAD-bd"/>
</dbReference>
<proteinExistence type="predicted"/>
<evidence type="ECO:0000256" key="1">
    <source>
        <dbReference type="SAM" id="MobiDB-lite"/>
    </source>
</evidence>
<feature type="domain" description="FAD-binding FR-type" evidence="2">
    <location>
        <begin position="14"/>
        <end position="152"/>
    </location>
</feature>
<feature type="region of interest" description="Disordered" evidence="1">
    <location>
        <begin position="272"/>
        <end position="304"/>
    </location>
</feature>
<dbReference type="InterPro" id="IPR039374">
    <property type="entry name" value="SIP_fam"/>
</dbReference>
<name>A0A5D4IY45_9ACTN</name>
<dbReference type="Proteomes" id="UP000323242">
    <property type="component" value="Unassembled WGS sequence"/>
</dbReference>
<dbReference type="EMBL" id="VSZQ01000125">
    <property type="protein sequence ID" value="TYR57762.1"/>
    <property type="molecule type" value="Genomic_DNA"/>
</dbReference>
<evidence type="ECO:0000313" key="4">
    <source>
        <dbReference type="Proteomes" id="UP000323242"/>
    </source>
</evidence>
<protein>
    <submittedName>
        <fullName evidence="3">Siderophore-interacting protein</fullName>
    </submittedName>
</protein>
<sequence>MTSTTAATPEVAPFRLFDLTVVRTRRLGPSILRITLGGPGSEGFRGGGRDQSLTLLLPRPGRRQAVIPAGGAGAWYERWRALPGDERAVLRSYAVRAQRSRPDGSTEIDLDFVLHGDGGPASRWARAAAPGDRLTVAGPAEPDNTAVRFRPPADTDWVLIRADETALPAAAAVLEWLPAGLPARVWLEVPRTEDRQALNTAAKARIRWLVRGEGAACGVEAVRAAELPGGTPYAWVAGEASGVRALRHHLVRERGFAPERVTSTTYWTRGRGGEQALAAEPAAATTGSGTADRRKAERVDQVAR</sequence>
<dbReference type="InterPro" id="IPR007037">
    <property type="entry name" value="SIP_rossman_dom"/>
</dbReference>
<dbReference type="PANTHER" id="PTHR30157">
    <property type="entry name" value="FERRIC REDUCTASE, NADPH-DEPENDENT"/>
    <property type="match status" value="1"/>
</dbReference>
<dbReference type="SUPFAM" id="SSF63380">
    <property type="entry name" value="Riboflavin synthase domain-like"/>
    <property type="match status" value="1"/>
</dbReference>
<dbReference type="RefSeq" id="WP_148903583.1">
    <property type="nucleotide sequence ID" value="NZ_VSZQ01000125.1"/>
</dbReference>
<dbReference type="Pfam" id="PF04954">
    <property type="entry name" value="SIP"/>
    <property type="match status" value="1"/>
</dbReference>
<gene>
    <name evidence="3" type="ORF">FY004_22320</name>
</gene>
<evidence type="ECO:0000313" key="3">
    <source>
        <dbReference type="EMBL" id="TYR57762.1"/>
    </source>
</evidence>
<dbReference type="InterPro" id="IPR017938">
    <property type="entry name" value="Riboflavin_synthase-like_b-brl"/>
</dbReference>
<accession>A0A5D4IY45</accession>
<evidence type="ECO:0000259" key="2">
    <source>
        <dbReference type="PROSITE" id="PS51384"/>
    </source>
</evidence>
<reference evidence="3 4" key="1">
    <citation type="submission" date="2019-08" db="EMBL/GenBank/DDBJ databases">
        <title>Draft genome for granaticin producer strain Streptomyces parvus C05.</title>
        <authorList>
            <person name="Gonzalez-Pimentel J.L."/>
        </authorList>
    </citation>
    <scope>NUCLEOTIDE SEQUENCE [LARGE SCALE GENOMIC DNA]</scope>
    <source>
        <strain evidence="3 4">C05</strain>
    </source>
</reference>
<dbReference type="Gene3D" id="2.40.30.10">
    <property type="entry name" value="Translation factors"/>
    <property type="match status" value="1"/>
</dbReference>
<keyword evidence="4" id="KW-1185">Reference proteome</keyword>
<dbReference type="PROSITE" id="PS51384">
    <property type="entry name" value="FAD_FR"/>
    <property type="match status" value="1"/>
</dbReference>